<dbReference type="PANTHER" id="PTHR19959">
    <property type="entry name" value="KINESIN LIGHT CHAIN"/>
    <property type="match status" value="1"/>
</dbReference>
<dbReference type="PANTHER" id="PTHR19959:SF119">
    <property type="entry name" value="FUNGAL LIPASE-LIKE DOMAIN-CONTAINING PROTEIN"/>
    <property type="match status" value="1"/>
</dbReference>
<dbReference type="SUPFAM" id="SSF52540">
    <property type="entry name" value="P-loop containing nucleoside triphosphate hydrolases"/>
    <property type="match status" value="1"/>
</dbReference>
<dbReference type="EMBL" id="SMJW01000187">
    <property type="protein sequence ID" value="TDC09882.1"/>
    <property type="molecule type" value="Genomic_DNA"/>
</dbReference>
<reference evidence="1 2" key="1">
    <citation type="submission" date="2019-03" db="EMBL/GenBank/DDBJ databases">
        <title>Draft genome sequences of novel Actinobacteria.</title>
        <authorList>
            <person name="Sahin N."/>
            <person name="Ay H."/>
            <person name="Saygin H."/>
        </authorList>
    </citation>
    <scope>NUCLEOTIDE SEQUENCE [LARGE SCALE GENOMIC DNA]</scope>
    <source>
        <strain evidence="1 2">DSM 45347</strain>
    </source>
</reference>
<dbReference type="Gene3D" id="1.25.40.10">
    <property type="entry name" value="Tetratricopeptide repeat domain"/>
    <property type="match status" value="4"/>
</dbReference>
<name>A0A4R4NRQ3_9ACTN</name>
<dbReference type="OrthoDB" id="3218567at2"/>
<gene>
    <name evidence="1" type="ORF">E1284_28850</name>
</gene>
<dbReference type="SMART" id="SM00028">
    <property type="entry name" value="TPR"/>
    <property type="match status" value="8"/>
</dbReference>
<evidence type="ECO:0000313" key="2">
    <source>
        <dbReference type="Proteomes" id="UP000295431"/>
    </source>
</evidence>
<dbReference type="InterPro" id="IPR011990">
    <property type="entry name" value="TPR-like_helical_dom_sf"/>
</dbReference>
<dbReference type="SUPFAM" id="SSF48452">
    <property type="entry name" value="TPR-like"/>
    <property type="match status" value="4"/>
</dbReference>
<accession>A0A4R4NRQ3</accession>
<dbReference type="Proteomes" id="UP000295431">
    <property type="component" value="Unassembled WGS sequence"/>
</dbReference>
<dbReference type="InterPro" id="IPR027417">
    <property type="entry name" value="P-loop_NTPase"/>
</dbReference>
<organism evidence="1 2">
    <name type="scientific">Actinomadura bangladeshensis</name>
    <dbReference type="NCBI Taxonomy" id="453573"/>
    <lineage>
        <taxon>Bacteria</taxon>
        <taxon>Bacillati</taxon>
        <taxon>Actinomycetota</taxon>
        <taxon>Actinomycetes</taxon>
        <taxon>Streptosporangiales</taxon>
        <taxon>Thermomonosporaceae</taxon>
        <taxon>Actinomadura</taxon>
    </lineage>
</organism>
<dbReference type="RefSeq" id="WP_131943307.1">
    <property type="nucleotide sequence ID" value="NZ_BAAAMX010000010.1"/>
</dbReference>
<sequence>MSDPEEILLRPVVRWPERVEPGGSYRVTVDLETGGPLDSWRYPQEEYAVGCVLDGGTGFAVESAGDTTLVVHRFGGTYGPVSFVARALDAPGDELRLTLLTQGGVPFQTIPLNVRRPVPATTGMLWTDEDAEHRRPYFLVPYPPERPEPLDVSSMAPSRVLTVAAQSVSFTGRVMELHSLRKWLVGDGTRAMLMHGPGGQGKTRLAAAFARVSREEGWQVRAARPAREWDSRSRTEPVGMPVEDGASGLLLIVDDAETWQVEDLLEMLADIGEGERRPVRVLFLARPAGAWWRALASRLGRERIRTSAMELGPLLDDLDLRREGFQAAAEWFANLYGVPYDSAASVVSSGLDIDFEQVLVVQMAALCAVLGGDPFERGDRRPAIASTLLSEEEAFWRRAQREGGITVQPKVMARAVCVASLAGPLSRDEGLDLLRELGFEDPEGVARDHARCYPPAAGGTVLQPISPDRLAEDYLALTFRGDAWTLGALPALLAGPAGPAAMGTLVETARRWPHMARRLNEALREDPGPAVQAGGAVLLRLAEMPDADPDVLEDVEERLPRTGRIDLAIAAAVLAERLIRPRLAAAARDPARQAELYERLAVRRTNVGMYEEAEEAAASAVAIHRVLSAASRDDAAVNRLGRALNVQSANLGRMGRHEESLEQLTESVAVMRRLAADHPEAFEAQLAASLNAQALALAELGRRRPSLEAVQEAVEIYRRRPDTDRADLASALNNLSARLAAVGRREDALEAIAKAVAIHRDMEANDPGKHLPAMAANLHNYSLRSAALGRLEGSVEAAAEAVRIRRELAAAVPDAYEAGLAGALANLAVRLEEQGRLEEAMSASEEAIAIYRTLTGRRPESHRPDLAAALNNYSVQLGAMGRVRDSLAVVEEAVVSYRLLAAERPGVYGPALAAALNNHSVRLGELGEPEAGLNSIREAVAIRRGLAESDPAMFKADLAASLANLGNRLGELGRSEEWLLAAGEAVTIYRELAADHPAAFRPPLATCLDNLAAALKSVGSLDEALESSNEAIAVYRRLAAERPAAFLAGLARNLNNHSVLLGRVGRNDEAVRAARKSVDTHRQLAHERPGVYTGLLGTSLVNLSRVLNSVGSMDEAWASAQEAVGIFRALTFDNPRDNADLAAALTNLSVSLGELGHYREGIDAAQEAVAIYEESVGRHGGLRPALANSLMLLSLQLHADHRFDEALESSGRAIAIGRELAAQNPLVLPSMVRMLRDAAIQFDAAGRRADALDAVNEAMRIQADLVADGGRADDDETRALRQLRDSLAGSYRGVEDESGS</sequence>
<comment type="caution">
    <text evidence="1">The sequence shown here is derived from an EMBL/GenBank/DDBJ whole genome shotgun (WGS) entry which is preliminary data.</text>
</comment>
<dbReference type="Pfam" id="PF13374">
    <property type="entry name" value="TPR_10"/>
    <property type="match status" value="5"/>
</dbReference>
<protein>
    <submittedName>
        <fullName evidence="1">Tetratricopeptide repeat protein</fullName>
    </submittedName>
</protein>
<dbReference type="InterPro" id="IPR019734">
    <property type="entry name" value="TPR_rpt"/>
</dbReference>
<proteinExistence type="predicted"/>
<evidence type="ECO:0000313" key="1">
    <source>
        <dbReference type="EMBL" id="TDC09882.1"/>
    </source>
</evidence>
<keyword evidence="2" id="KW-1185">Reference proteome</keyword>
<dbReference type="Gene3D" id="3.40.50.300">
    <property type="entry name" value="P-loop containing nucleotide triphosphate hydrolases"/>
    <property type="match status" value="1"/>
</dbReference>